<dbReference type="Pfam" id="PF01738">
    <property type="entry name" value="DLH"/>
    <property type="match status" value="1"/>
</dbReference>
<dbReference type="PANTHER" id="PTHR46623">
    <property type="entry name" value="CARBOXYMETHYLENEBUTENOLIDASE-RELATED"/>
    <property type="match status" value="1"/>
</dbReference>
<feature type="region of interest" description="Disordered" evidence="1">
    <location>
        <begin position="281"/>
        <end position="319"/>
    </location>
</feature>
<evidence type="ECO:0000313" key="3">
    <source>
        <dbReference type="EMBL" id="NGM52294.1"/>
    </source>
</evidence>
<keyword evidence="3" id="KW-0378">Hydrolase</keyword>
<accession>A0A6G4R413</accession>
<comment type="caution">
    <text evidence="3">The sequence shown here is derived from an EMBL/GenBank/DDBJ whole genome shotgun (WGS) entry which is preliminary data.</text>
</comment>
<evidence type="ECO:0000259" key="2">
    <source>
        <dbReference type="Pfam" id="PF01738"/>
    </source>
</evidence>
<gene>
    <name evidence="3" type="ORF">G5B46_22010</name>
</gene>
<dbReference type="InterPro" id="IPR029058">
    <property type="entry name" value="AB_hydrolase_fold"/>
</dbReference>
<feature type="domain" description="Dienelactone hydrolase" evidence="2">
    <location>
        <begin position="20"/>
        <end position="145"/>
    </location>
</feature>
<dbReference type="RefSeq" id="WP_165262497.1">
    <property type="nucleotide sequence ID" value="NZ_JAAKGT010000015.1"/>
</dbReference>
<protein>
    <submittedName>
        <fullName evidence="3">Dienelactone hydrolase family protein</fullName>
    </submittedName>
</protein>
<organism evidence="3">
    <name type="scientific">Caulobacter sp. 602-2</name>
    <dbReference type="NCBI Taxonomy" id="2710887"/>
    <lineage>
        <taxon>Bacteria</taxon>
        <taxon>Pseudomonadati</taxon>
        <taxon>Pseudomonadota</taxon>
        <taxon>Alphaproteobacteria</taxon>
        <taxon>Caulobacterales</taxon>
        <taxon>Caulobacteraceae</taxon>
        <taxon>Caulobacter</taxon>
    </lineage>
</organism>
<sequence length="319" mass="34502">MDDVFEGFSKFEFKHGPWARPVWRMGSGPAVIVIHEIPGLHPTVLEFARDVAAAGMTVFCPSLFGEPGRAVTKGYVNATTFRLACVNHEFTIWRGGQSSPIVDWLKALARQVHAECGGKGVGAVGMCFTGGFALAMMTEPAVVAPVLAEPSLPFFGKSGLDCSEQELDHARERFKNEDLSLIALRYKSDRLVPCARFRRLKNEFGPRAELISLEDADAPQKPGLPDPHSVLTVHLDRDRPDGEGMRVARRVIDFFKARTSGQPWALAEAASACTSQPAAAQAAGQITGGRRRGPGLTHPDVSEFAGLSPGLARGLDFRP</sequence>
<dbReference type="InterPro" id="IPR002925">
    <property type="entry name" value="Dienelactn_hydro"/>
</dbReference>
<dbReference type="AlphaFoldDB" id="A0A6G4R413"/>
<dbReference type="InterPro" id="IPR051049">
    <property type="entry name" value="Dienelactone_hydrolase-like"/>
</dbReference>
<dbReference type="PANTHER" id="PTHR46623:SF6">
    <property type="entry name" value="ALPHA_BETA-HYDROLASES SUPERFAMILY PROTEIN"/>
    <property type="match status" value="1"/>
</dbReference>
<dbReference type="GO" id="GO:0016787">
    <property type="term" value="F:hydrolase activity"/>
    <property type="evidence" value="ECO:0007669"/>
    <property type="project" value="UniProtKB-KW"/>
</dbReference>
<evidence type="ECO:0000256" key="1">
    <source>
        <dbReference type="SAM" id="MobiDB-lite"/>
    </source>
</evidence>
<dbReference type="Gene3D" id="3.40.50.1820">
    <property type="entry name" value="alpha/beta hydrolase"/>
    <property type="match status" value="1"/>
</dbReference>
<proteinExistence type="predicted"/>
<dbReference type="EMBL" id="JAAKGT010000015">
    <property type="protein sequence ID" value="NGM52294.1"/>
    <property type="molecule type" value="Genomic_DNA"/>
</dbReference>
<dbReference type="SUPFAM" id="SSF53474">
    <property type="entry name" value="alpha/beta-Hydrolases"/>
    <property type="match status" value="1"/>
</dbReference>
<reference evidence="3" key="1">
    <citation type="submission" date="2020-02" db="EMBL/GenBank/DDBJ databases">
        <authorList>
            <person name="Gao J."/>
            <person name="Sun J."/>
        </authorList>
    </citation>
    <scope>NUCLEOTIDE SEQUENCE</scope>
    <source>
        <strain evidence="3">602-2</strain>
    </source>
</reference>
<name>A0A6G4R413_9CAUL</name>